<name>A0A1J4NUU7_9ACTN</name>
<keyword evidence="1" id="KW-0472">Membrane</keyword>
<reference evidence="2" key="1">
    <citation type="submission" date="2016-10" db="EMBL/GenBank/DDBJ databases">
        <title>Genome sequence of Streptomyces mangrovisoli MUSC 149.</title>
        <authorList>
            <person name="Lee L.-H."/>
            <person name="Ser H.-L."/>
        </authorList>
    </citation>
    <scope>NUCLEOTIDE SEQUENCE [LARGE SCALE GENOMIC DNA]</scope>
    <source>
        <strain evidence="2">MUSC 149</strain>
    </source>
</reference>
<sequence length="125" mass="13968">MLLALGCTEAAPDAARPFLFGAWAVVWAWLTWRACTMRIRLSPDGIHSHGLWRTRFVAWDDLLMVVADHDLPMVGLLWECPTALLADGDRVVLNGVYGLVSEDTSRVDRITARLNTLLARPELRA</sequence>
<proteinExistence type="predicted"/>
<protein>
    <recommendedName>
        <fullName evidence="4">PH domain-containing protein</fullName>
    </recommendedName>
</protein>
<comment type="caution">
    <text evidence="2">The sequence shown here is derived from an EMBL/GenBank/DDBJ whole genome shotgun (WGS) entry which is preliminary data.</text>
</comment>
<organism evidence="2 3">
    <name type="scientific">Streptomyces mangrovisoli</name>
    <dbReference type="NCBI Taxonomy" id="1428628"/>
    <lineage>
        <taxon>Bacteria</taxon>
        <taxon>Bacillati</taxon>
        <taxon>Actinomycetota</taxon>
        <taxon>Actinomycetes</taxon>
        <taxon>Kitasatosporales</taxon>
        <taxon>Streptomycetaceae</taxon>
        <taxon>Streptomyces</taxon>
    </lineage>
</organism>
<accession>A0A1J4NUU7</accession>
<gene>
    <name evidence="2" type="ORF">WN71_023695</name>
</gene>
<dbReference type="AlphaFoldDB" id="A0A1J4NUU7"/>
<keyword evidence="3" id="KW-1185">Reference proteome</keyword>
<evidence type="ECO:0000256" key="1">
    <source>
        <dbReference type="SAM" id="Phobius"/>
    </source>
</evidence>
<feature type="transmembrane region" description="Helical" evidence="1">
    <location>
        <begin position="14"/>
        <end position="32"/>
    </location>
</feature>
<keyword evidence="1" id="KW-1133">Transmembrane helix</keyword>
<dbReference type="Proteomes" id="UP000034196">
    <property type="component" value="Unassembled WGS sequence"/>
</dbReference>
<evidence type="ECO:0008006" key="4">
    <source>
        <dbReference type="Google" id="ProtNLM"/>
    </source>
</evidence>
<evidence type="ECO:0000313" key="2">
    <source>
        <dbReference type="EMBL" id="OIJ65292.1"/>
    </source>
</evidence>
<keyword evidence="1" id="KW-0812">Transmembrane</keyword>
<evidence type="ECO:0000313" key="3">
    <source>
        <dbReference type="Proteomes" id="UP000034196"/>
    </source>
</evidence>
<dbReference type="EMBL" id="LAVA02000058">
    <property type="protein sequence ID" value="OIJ65292.1"/>
    <property type="molecule type" value="Genomic_DNA"/>
</dbReference>